<evidence type="ECO:0000313" key="2">
    <source>
        <dbReference type="Proteomes" id="UP000006055"/>
    </source>
</evidence>
<name>I4C2G7_DESTA</name>
<dbReference type="EMBL" id="CP003360">
    <property type="protein sequence ID" value="AFM23758.1"/>
    <property type="molecule type" value="Genomic_DNA"/>
</dbReference>
<keyword evidence="2" id="KW-1185">Reference proteome</keyword>
<dbReference type="AlphaFoldDB" id="I4C2G7"/>
<accession>I4C2G7</accession>
<protein>
    <submittedName>
        <fullName evidence="1">Uncharacterized protein</fullName>
    </submittedName>
</protein>
<dbReference type="KEGG" id="dti:Desti_1042"/>
<dbReference type="HOGENOM" id="CLU_3215412_0_0_7"/>
<evidence type="ECO:0000313" key="1">
    <source>
        <dbReference type="EMBL" id="AFM23758.1"/>
    </source>
</evidence>
<proteinExistence type="predicted"/>
<organism evidence="1 2">
    <name type="scientific">Desulfomonile tiedjei (strain ATCC 49306 / DSM 6799 / DCB-1)</name>
    <dbReference type="NCBI Taxonomy" id="706587"/>
    <lineage>
        <taxon>Bacteria</taxon>
        <taxon>Pseudomonadati</taxon>
        <taxon>Thermodesulfobacteriota</taxon>
        <taxon>Desulfomonilia</taxon>
        <taxon>Desulfomonilales</taxon>
        <taxon>Desulfomonilaceae</taxon>
        <taxon>Desulfomonile</taxon>
    </lineage>
</organism>
<sequence>MRFVRVALVNDVIFDKEHVEKTVFPDISDTYSLSSSKYRGNPSW</sequence>
<reference evidence="2" key="1">
    <citation type="submission" date="2012-06" db="EMBL/GenBank/DDBJ databases">
        <title>Complete sequence of chromosome of Desulfomonile tiedjei DSM 6799.</title>
        <authorList>
            <person name="Lucas S."/>
            <person name="Copeland A."/>
            <person name="Lapidus A."/>
            <person name="Glavina del Rio T."/>
            <person name="Dalin E."/>
            <person name="Tice H."/>
            <person name="Bruce D."/>
            <person name="Goodwin L."/>
            <person name="Pitluck S."/>
            <person name="Peters L."/>
            <person name="Ovchinnikova G."/>
            <person name="Zeytun A."/>
            <person name="Lu M."/>
            <person name="Kyrpides N."/>
            <person name="Mavromatis K."/>
            <person name="Ivanova N."/>
            <person name="Brettin T."/>
            <person name="Detter J.C."/>
            <person name="Han C."/>
            <person name="Larimer F."/>
            <person name="Land M."/>
            <person name="Hauser L."/>
            <person name="Markowitz V."/>
            <person name="Cheng J.-F."/>
            <person name="Hugenholtz P."/>
            <person name="Woyke T."/>
            <person name="Wu D."/>
            <person name="Spring S."/>
            <person name="Schroeder M."/>
            <person name="Brambilla E."/>
            <person name="Klenk H.-P."/>
            <person name="Eisen J.A."/>
        </authorList>
    </citation>
    <scope>NUCLEOTIDE SEQUENCE [LARGE SCALE GENOMIC DNA]</scope>
    <source>
        <strain evidence="2">ATCC 49306 / DSM 6799 / DCB-1</strain>
    </source>
</reference>
<gene>
    <name evidence="1" type="ordered locus">Desti_1042</name>
</gene>
<dbReference type="Proteomes" id="UP000006055">
    <property type="component" value="Chromosome"/>
</dbReference>